<dbReference type="Proteomes" id="UP001552594">
    <property type="component" value="Unassembled WGS sequence"/>
</dbReference>
<dbReference type="RefSeq" id="WP_241561421.1">
    <property type="nucleotide sequence ID" value="NZ_JBFAUK010000003.1"/>
</dbReference>
<dbReference type="EMBL" id="JBFAUK010000003">
    <property type="protein sequence ID" value="MEV5505814.1"/>
    <property type="molecule type" value="Genomic_DNA"/>
</dbReference>
<protein>
    <submittedName>
        <fullName evidence="1">Uncharacterized protein</fullName>
    </submittedName>
</protein>
<sequence length="104" mass="11252">MTTPVRTVCDLLRALPRNEAVVAVDSALLQGLVLRPQVEAALGGSRTLVRRARSSLALTDPRCGSPAESLARLHMHDAGLHPESQVEVTTANGQVRRLDFLFRA</sequence>
<proteinExistence type="predicted"/>
<keyword evidence="2" id="KW-1185">Reference proteome</keyword>
<evidence type="ECO:0000313" key="2">
    <source>
        <dbReference type="Proteomes" id="UP001552594"/>
    </source>
</evidence>
<accession>A0ABV3JU11</accession>
<reference evidence="1 2" key="1">
    <citation type="submission" date="2024-06" db="EMBL/GenBank/DDBJ databases">
        <title>The Natural Products Discovery Center: Release of the First 8490 Sequenced Strains for Exploring Actinobacteria Biosynthetic Diversity.</title>
        <authorList>
            <person name="Kalkreuter E."/>
            <person name="Kautsar S.A."/>
            <person name="Yang D."/>
            <person name="Bader C.D."/>
            <person name="Teijaro C.N."/>
            <person name="Fluegel L."/>
            <person name="Davis C.M."/>
            <person name="Simpson J.R."/>
            <person name="Lauterbach L."/>
            <person name="Steele A.D."/>
            <person name="Gui C."/>
            <person name="Meng S."/>
            <person name="Li G."/>
            <person name="Viehrig K."/>
            <person name="Ye F."/>
            <person name="Su P."/>
            <person name="Kiefer A.F."/>
            <person name="Nichols A."/>
            <person name="Cepeda A.J."/>
            <person name="Yan W."/>
            <person name="Fan B."/>
            <person name="Jiang Y."/>
            <person name="Adhikari A."/>
            <person name="Zheng C.-J."/>
            <person name="Schuster L."/>
            <person name="Cowan T.M."/>
            <person name="Smanski M.J."/>
            <person name="Chevrette M.G."/>
            <person name="De Carvalho L.P.S."/>
            <person name="Shen B."/>
        </authorList>
    </citation>
    <scope>NUCLEOTIDE SEQUENCE [LARGE SCALE GENOMIC DNA]</scope>
    <source>
        <strain evidence="1 2">NPDC052347</strain>
    </source>
</reference>
<gene>
    <name evidence="1" type="ORF">AB0L16_04960</name>
</gene>
<comment type="caution">
    <text evidence="1">The sequence shown here is derived from an EMBL/GenBank/DDBJ whole genome shotgun (WGS) entry which is preliminary data.</text>
</comment>
<organism evidence="1 2">
    <name type="scientific">Streptomyces orinoci</name>
    <name type="common">Streptoverticillium orinoci</name>
    <dbReference type="NCBI Taxonomy" id="67339"/>
    <lineage>
        <taxon>Bacteria</taxon>
        <taxon>Bacillati</taxon>
        <taxon>Actinomycetota</taxon>
        <taxon>Actinomycetes</taxon>
        <taxon>Kitasatosporales</taxon>
        <taxon>Streptomycetaceae</taxon>
        <taxon>Streptomyces</taxon>
    </lineage>
</organism>
<evidence type="ECO:0000313" key="1">
    <source>
        <dbReference type="EMBL" id="MEV5505814.1"/>
    </source>
</evidence>
<name>A0ABV3JU11_STRON</name>